<feature type="compositionally biased region" description="Polar residues" evidence="1">
    <location>
        <begin position="98"/>
        <end position="127"/>
    </location>
</feature>
<sequence>MSVDLNLRVGRLVVNLARMLSQNQTGGRCAGALNDDFRMVTLSRGEKLTDGIGSTISKDEFLYRLGARSNGVERDQEETIKRLTAEVQRLRNHYGSHDSATSRVDGGTQSSHSTSVAEPSSLENGSTDPDMVASGIRPEALAQKPAQKPARTRRRVNTAAMIRAKQPDDPHPTSPESRLSIELIDTVHFSRAADAWYRELPVRVGYDSVMDKTFRALVLAAKNIRGTPGITTEMCFRALGVALSAIRTAVSKTNGPASDILMVASAILVGVDIMMSSRMAPHALHLEGVATVVKHNAHTSALSHMGQRIADWMYSELALLACVRGVACGLEDVALRHYLSVEYAIDHHKMRLQACGNRLFVGLPRLAMLLRSIRDKGDGSATTEEVVSSLSLATELLQLYDTNAQNDLLHKVHVRKTQRPEGAAVSKYSFFFDSVELYDDAAVYWQGRLWLLRLWLRIRVIAGARTDRDLEPTVVQMKEEARRLVTNICMCCEFAMPLGPCKRRRVFAHGMITLWGAFHDFGDVLPPTFGGLAIASDWIRYNASRGLLRDDPVTKPDMDAAADLFVGGPLKTVFTEQFRI</sequence>
<reference evidence="2" key="1">
    <citation type="submission" date="2023-06" db="EMBL/GenBank/DDBJ databases">
        <title>Black Yeasts Isolated from many extreme environments.</title>
        <authorList>
            <person name="Coleine C."/>
            <person name="Stajich J.E."/>
            <person name="Selbmann L."/>
        </authorList>
    </citation>
    <scope>NUCLEOTIDE SEQUENCE</scope>
    <source>
        <strain evidence="2">CCFEE 5200</strain>
    </source>
</reference>
<gene>
    <name evidence="2" type="ORF">LTR91_026283</name>
</gene>
<dbReference type="Proteomes" id="UP001175353">
    <property type="component" value="Unassembled WGS sequence"/>
</dbReference>
<organism evidence="2 3">
    <name type="scientific">Friedmanniomyces endolithicus</name>
    <dbReference type="NCBI Taxonomy" id="329885"/>
    <lineage>
        <taxon>Eukaryota</taxon>
        <taxon>Fungi</taxon>
        <taxon>Dikarya</taxon>
        <taxon>Ascomycota</taxon>
        <taxon>Pezizomycotina</taxon>
        <taxon>Dothideomycetes</taxon>
        <taxon>Dothideomycetidae</taxon>
        <taxon>Mycosphaerellales</taxon>
        <taxon>Teratosphaeriaceae</taxon>
        <taxon>Friedmanniomyces</taxon>
    </lineage>
</organism>
<dbReference type="AlphaFoldDB" id="A0AAN6JYH1"/>
<evidence type="ECO:0000256" key="1">
    <source>
        <dbReference type="SAM" id="MobiDB-lite"/>
    </source>
</evidence>
<proteinExistence type="predicted"/>
<evidence type="ECO:0000313" key="3">
    <source>
        <dbReference type="Proteomes" id="UP001175353"/>
    </source>
</evidence>
<dbReference type="EMBL" id="JAUJLE010001062">
    <property type="protein sequence ID" value="KAK0949647.1"/>
    <property type="molecule type" value="Genomic_DNA"/>
</dbReference>
<protein>
    <recommendedName>
        <fullName evidence="4">Transcription factor domain-containing protein</fullName>
    </recommendedName>
</protein>
<dbReference type="Pfam" id="PF11951">
    <property type="entry name" value="Fungal_trans_2"/>
    <property type="match status" value="1"/>
</dbReference>
<comment type="caution">
    <text evidence="2">The sequence shown here is derived from an EMBL/GenBank/DDBJ whole genome shotgun (WGS) entry which is preliminary data.</text>
</comment>
<feature type="region of interest" description="Disordered" evidence="1">
    <location>
        <begin position="93"/>
        <end position="133"/>
    </location>
</feature>
<evidence type="ECO:0000313" key="2">
    <source>
        <dbReference type="EMBL" id="KAK0949647.1"/>
    </source>
</evidence>
<name>A0AAN6JYH1_9PEZI</name>
<evidence type="ECO:0008006" key="4">
    <source>
        <dbReference type="Google" id="ProtNLM"/>
    </source>
</evidence>
<dbReference type="InterPro" id="IPR021858">
    <property type="entry name" value="Fun_TF"/>
</dbReference>
<keyword evidence="3" id="KW-1185">Reference proteome</keyword>
<accession>A0AAN6JYH1</accession>